<sequence length="73" mass="8572">MKKAQHPVGLFRISHFRYNSCPTSRPDAQTYYFCFMFWNYLFPDELILGDLDRYEYGSLTGIGVRKSVHASID</sequence>
<name>V2V4I3_9GAMM</name>
<proteinExistence type="predicted"/>
<evidence type="ECO:0000313" key="1">
    <source>
        <dbReference type="EMBL" id="ESK55790.1"/>
    </source>
</evidence>
<keyword evidence="2" id="KW-1185">Reference proteome</keyword>
<dbReference type="AlphaFoldDB" id="V2V4I3"/>
<protein>
    <submittedName>
        <fullName evidence="1">Uncharacterized protein</fullName>
    </submittedName>
</protein>
<dbReference type="Proteomes" id="UP000017404">
    <property type="component" value="Unassembled WGS sequence"/>
</dbReference>
<reference evidence="1 2" key="1">
    <citation type="submission" date="2013-10" db="EMBL/GenBank/DDBJ databases">
        <title>The Genome Sequence of Acinetobacter tjernbergiae CIP107465.</title>
        <authorList>
            <consortium name="The Broad Institute Genomics Platform"/>
            <consortium name="The Broad Institute Genome Sequencing Center for Infectious Disease"/>
            <person name="Cerqueira G."/>
            <person name="Feldgarden M."/>
            <person name="Courvalin P."/>
            <person name="Grillot-Courvalin C."/>
            <person name="Clermont D."/>
            <person name="Rocha E."/>
            <person name="Yoon E.-J."/>
            <person name="Nemec A."/>
            <person name="Young S.K."/>
            <person name="Zeng Q."/>
            <person name="Gargeya S."/>
            <person name="Fitzgerald M."/>
            <person name="Abouelleil A."/>
            <person name="Alvarado L."/>
            <person name="Berlin A.M."/>
            <person name="Chapman S.B."/>
            <person name="Gainer-Dewar J."/>
            <person name="Goldberg J."/>
            <person name="Gnerre S."/>
            <person name="Griggs A."/>
            <person name="Gujja S."/>
            <person name="Hansen M."/>
            <person name="Howarth C."/>
            <person name="Imamovic A."/>
            <person name="Ireland A."/>
            <person name="Larimer J."/>
            <person name="McCowan C."/>
            <person name="Murphy C."/>
            <person name="Pearson M."/>
            <person name="Poon T.W."/>
            <person name="Priest M."/>
            <person name="Roberts A."/>
            <person name="Saif S."/>
            <person name="Shea T."/>
            <person name="Sykes S."/>
            <person name="Wortman J."/>
            <person name="Nusbaum C."/>
            <person name="Birren B."/>
        </authorList>
    </citation>
    <scope>NUCLEOTIDE SEQUENCE [LARGE SCALE GENOMIC DNA]</scope>
    <source>
        <strain evidence="1 2">CIP 107465</strain>
    </source>
</reference>
<dbReference type="EMBL" id="AYEV01000014">
    <property type="protein sequence ID" value="ESK55790.1"/>
    <property type="molecule type" value="Genomic_DNA"/>
</dbReference>
<dbReference type="STRING" id="202955.GCA_000759995_01455"/>
<organism evidence="1 2">
    <name type="scientific">Acinetobacter tjernbergiae DSM 14971 = CIP 107465</name>
    <dbReference type="NCBI Taxonomy" id="1120928"/>
    <lineage>
        <taxon>Bacteria</taxon>
        <taxon>Pseudomonadati</taxon>
        <taxon>Pseudomonadota</taxon>
        <taxon>Gammaproteobacteria</taxon>
        <taxon>Moraxellales</taxon>
        <taxon>Moraxellaceae</taxon>
        <taxon>Acinetobacter</taxon>
    </lineage>
</organism>
<comment type="caution">
    <text evidence="1">The sequence shown here is derived from an EMBL/GenBank/DDBJ whole genome shotgun (WGS) entry which is preliminary data.</text>
</comment>
<accession>V2V4I3</accession>
<dbReference type="PATRIC" id="fig|1120928.5.peg.1704"/>
<gene>
    <name evidence="1" type="ORF">F990_01674</name>
</gene>
<evidence type="ECO:0000313" key="2">
    <source>
        <dbReference type="Proteomes" id="UP000017404"/>
    </source>
</evidence>